<dbReference type="AlphaFoldDB" id="A0A9P0DZY5"/>
<dbReference type="Proteomes" id="UP001152798">
    <property type="component" value="Chromosome 1"/>
</dbReference>
<name>A0A9P0DZY5_NEZVI</name>
<proteinExistence type="predicted"/>
<evidence type="ECO:0000313" key="2">
    <source>
        <dbReference type="Proteomes" id="UP001152798"/>
    </source>
</evidence>
<protein>
    <submittedName>
        <fullName evidence="1">Uncharacterized protein</fullName>
    </submittedName>
</protein>
<accession>A0A9P0DZY5</accession>
<dbReference type="EMBL" id="OV725077">
    <property type="protein sequence ID" value="CAH1389216.1"/>
    <property type="molecule type" value="Genomic_DNA"/>
</dbReference>
<evidence type="ECO:0000313" key="1">
    <source>
        <dbReference type="EMBL" id="CAH1389216.1"/>
    </source>
</evidence>
<organism evidence="1 2">
    <name type="scientific">Nezara viridula</name>
    <name type="common">Southern green stink bug</name>
    <name type="synonym">Cimex viridulus</name>
    <dbReference type="NCBI Taxonomy" id="85310"/>
    <lineage>
        <taxon>Eukaryota</taxon>
        <taxon>Metazoa</taxon>
        <taxon>Ecdysozoa</taxon>
        <taxon>Arthropoda</taxon>
        <taxon>Hexapoda</taxon>
        <taxon>Insecta</taxon>
        <taxon>Pterygota</taxon>
        <taxon>Neoptera</taxon>
        <taxon>Paraneoptera</taxon>
        <taxon>Hemiptera</taxon>
        <taxon>Heteroptera</taxon>
        <taxon>Panheteroptera</taxon>
        <taxon>Pentatomomorpha</taxon>
        <taxon>Pentatomoidea</taxon>
        <taxon>Pentatomidae</taxon>
        <taxon>Pentatominae</taxon>
        <taxon>Nezara</taxon>
    </lineage>
</organism>
<keyword evidence="2" id="KW-1185">Reference proteome</keyword>
<sequence length="136" mass="15331">MFVFHHELLSQMPVERRWPPYALLPDGGWHLHAPLDRPWVCNYLSSSLAVYGRIMSGRYPLSASSTIIRPLTNLIAACGTLQDTANFRSGCVLKGNVVYAEMLEVKILKKRLIMVKLCRDINIGGEVASCDREQSR</sequence>
<reference evidence="1" key="1">
    <citation type="submission" date="2022-01" db="EMBL/GenBank/DDBJ databases">
        <authorList>
            <person name="King R."/>
        </authorList>
    </citation>
    <scope>NUCLEOTIDE SEQUENCE</scope>
</reference>
<gene>
    <name evidence="1" type="ORF">NEZAVI_LOCUS660</name>
</gene>